<evidence type="ECO:0000256" key="11">
    <source>
        <dbReference type="SAM" id="MobiDB-lite"/>
    </source>
</evidence>
<accession>A0A2S1WLV9</accession>
<feature type="transmembrane region" description="Helical" evidence="12">
    <location>
        <begin position="260"/>
        <end position="280"/>
    </location>
</feature>
<dbReference type="PANTHER" id="PTHR24247:SF191">
    <property type="entry name" value="MUSCARINIC ACETYLCHOLINE RECEPTOR, B-TYPE, ISOFORM A"/>
    <property type="match status" value="1"/>
</dbReference>
<evidence type="ECO:0000256" key="10">
    <source>
        <dbReference type="RuleBase" id="RU000688"/>
    </source>
</evidence>
<dbReference type="InterPro" id="IPR017452">
    <property type="entry name" value="GPCR_Rhodpsn_7TM"/>
</dbReference>
<protein>
    <submittedName>
        <fullName evidence="15">Putative muscarinic acetylcholine receptor 2</fullName>
    </submittedName>
</protein>
<dbReference type="Pfam" id="PF00001">
    <property type="entry name" value="7tm_1"/>
    <property type="match status" value="2"/>
</dbReference>
<feature type="transmembrane region" description="Helical" evidence="12">
    <location>
        <begin position="341"/>
        <end position="365"/>
    </location>
</feature>
<feature type="compositionally biased region" description="Low complexity" evidence="11">
    <location>
        <begin position="834"/>
        <end position="845"/>
    </location>
</feature>
<dbReference type="GO" id="GO:0004993">
    <property type="term" value="F:G protein-coupled serotonin receptor activity"/>
    <property type="evidence" value="ECO:0007669"/>
    <property type="project" value="TreeGrafter"/>
</dbReference>
<evidence type="ECO:0000256" key="4">
    <source>
        <dbReference type="ARBA" id="ARBA00022989"/>
    </source>
</evidence>
<dbReference type="InterPro" id="IPR000995">
    <property type="entry name" value="Musac_Ach_rcpt"/>
</dbReference>
<feature type="region of interest" description="Disordered" evidence="11">
    <location>
        <begin position="22"/>
        <end position="62"/>
    </location>
</feature>
<dbReference type="FunFam" id="1.20.1070.10:FF:000365">
    <property type="entry name" value="Muscarinic acetylcholine receptor gar-2"/>
    <property type="match status" value="1"/>
</dbReference>
<dbReference type="GO" id="GO:0045202">
    <property type="term" value="C:synapse"/>
    <property type="evidence" value="ECO:0007669"/>
    <property type="project" value="TreeGrafter"/>
</dbReference>
<feature type="domain" description="G-protein coupled receptors family 1 profile" evidence="14">
    <location>
        <begin position="240"/>
        <end position="435"/>
    </location>
</feature>
<evidence type="ECO:0000256" key="8">
    <source>
        <dbReference type="ARBA" id="ARBA00023170"/>
    </source>
</evidence>
<keyword evidence="4 12" id="KW-1133">Transmembrane helix</keyword>
<feature type="signal peptide" evidence="13">
    <location>
        <begin position="1"/>
        <end position="18"/>
    </location>
</feature>
<feature type="region of interest" description="Disordered" evidence="11">
    <location>
        <begin position="1319"/>
        <end position="1363"/>
    </location>
</feature>
<organism evidence="15">
    <name type="scientific">Hirudo verbana</name>
    <dbReference type="NCBI Taxonomy" id="311461"/>
    <lineage>
        <taxon>Eukaryota</taxon>
        <taxon>Metazoa</taxon>
        <taxon>Spiralia</taxon>
        <taxon>Lophotrochozoa</taxon>
        <taxon>Annelida</taxon>
        <taxon>Clitellata</taxon>
        <taxon>Hirudinea</taxon>
        <taxon>Hirudinida</taxon>
        <taxon>Hirudiniformes</taxon>
        <taxon>Hirudinidae</taxon>
        <taxon>Hirudo</taxon>
    </lineage>
</organism>
<keyword evidence="7" id="KW-1015">Disulfide bond</keyword>
<feature type="domain" description="G-protein coupled receptors family 1 profile" evidence="14">
    <location>
        <begin position="1453"/>
        <end position="1528"/>
    </location>
</feature>
<dbReference type="PANTHER" id="PTHR24247">
    <property type="entry name" value="5-HYDROXYTRYPTAMINE RECEPTOR"/>
    <property type="match status" value="1"/>
</dbReference>
<keyword evidence="8 10" id="KW-0675">Receptor</keyword>
<dbReference type="PRINTS" id="PR00237">
    <property type="entry name" value="GPCRRHODOPSN"/>
</dbReference>
<feature type="compositionally biased region" description="Basic residues" evidence="11">
    <location>
        <begin position="894"/>
        <end position="903"/>
    </location>
</feature>
<evidence type="ECO:0000313" key="15">
    <source>
        <dbReference type="EMBL" id="AWJ68167.1"/>
    </source>
</evidence>
<dbReference type="InterPro" id="IPR000276">
    <property type="entry name" value="GPCR_Rhodpsn"/>
</dbReference>
<feature type="compositionally biased region" description="Basic and acidic residues" evidence="11">
    <location>
        <begin position="1444"/>
        <end position="1453"/>
    </location>
</feature>
<feature type="compositionally biased region" description="Low complexity" evidence="11">
    <location>
        <begin position="159"/>
        <end position="175"/>
    </location>
</feature>
<proteinExistence type="evidence at transcript level"/>
<dbReference type="PROSITE" id="PS00237">
    <property type="entry name" value="G_PROTEIN_RECEP_F1_1"/>
    <property type="match status" value="1"/>
</dbReference>
<keyword evidence="13" id="KW-0732">Signal</keyword>
<feature type="transmembrane region" description="Helical" evidence="12">
    <location>
        <begin position="224"/>
        <end position="248"/>
    </location>
</feature>
<dbReference type="SUPFAM" id="SSF81321">
    <property type="entry name" value="Family A G protein-coupled receptor-like"/>
    <property type="match status" value="2"/>
</dbReference>
<dbReference type="GO" id="GO:0016907">
    <property type="term" value="F:G protein-coupled acetylcholine receptor activity"/>
    <property type="evidence" value="ECO:0007669"/>
    <property type="project" value="InterPro"/>
</dbReference>
<name>A0A2S1WLV9_9ANNE</name>
<keyword evidence="2" id="KW-1003">Cell membrane</keyword>
<reference evidence="15" key="1">
    <citation type="submission" date="2018-02" db="EMBL/GenBank/DDBJ databases">
        <title>Hirudo verbana central nervous system transcriptome analysis of ion channel and receptor content.</title>
        <authorList>
            <person name="Northcutt A.J."/>
            <person name="Schulz D.J."/>
            <person name="Mesce K.A."/>
        </authorList>
    </citation>
    <scope>NUCLEOTIDE SEQUENCE</scope>
</reference>
<keyword evidence="6 12" id="KW-0472">Membrane</keyword>
<feature type="region of interest" description="Disordered" evidence="11">
    <location>
        <begin position="1244"/>
        <end position="1267"/>
    </location>
</feature>
<feature type="compositionally biased region" description="Basic and acidic residues" evidence="11">
    <location>
        <begin position="846"/>
        <end position="857"/>
    </location>
</feature>
<evidence type="ECO:0000259" key="14">
    <source>
        <dbReference type="PROSITE" id="PS50262"/>
    </source>
</evidence>
<evidence type="ECO:0000256" key="13">
    <source>
        <dbReference type="SAM" id="SignalP"/>
    </source>
</evidence>
<feature type="compositionally biased region" description="Polar residues" evidence="11">
    <location>
        <begin position="1407"/>
        <end position="1418"/>
    </location>
</feature>
<keyword evidence="9 10" id="KW-0807">Transducer</keyword>
<feature type="chain" id="PRO_5015564767" evidence="13">
    <location>
        <begin position="19"/>
        <end position="1550"/>
    </location>
</feature>
<evidence type="ECO:0000256" key="1">
    <source>
        <dbReference type="ARBA" id="ARBA00004651"/>
    </source>
</evidence>
<keyword evidence="3 10" id="KW-0812">Transmembrane</keyword>
<sequence length="1550" mass="172494">MKSSTLLLIFLLTSFVAATPTTKTTHRRYGSRHHHNRHHHRNSDPNISKNRHPKTEPFLDSAQSDSLGIRVQSAPCFPNPSYSLASSHFPGKVVPNPEVVYFRDSWQGQPGRPLDGEDHRKASSDVIQPPLLMLNILDKRDVSNEKMSIGSHKCSFPETSHTSHSHSNSNINGHSNGRHMSEGFIDYNNYDYHTDFNHIDHTTAAGNDSTTAASSEVSFTWETGILAILGALISLLTVGGNLIVILSFVLERAIRQPANYFIASLAVSDLLIGLVSMPLYTVYVLTSKRWTLGEVFCDVWLSIDYTACLCSIYTVFCITIDRFCSIKIPTKYRLWRTEKKILIVVSLIWMIPISVFFTTIFGWQYFVGKRTVPVNKCFVQYMEDALFNCILQIGYFWITLVAMVVLYSGIYKVALDLHRKSEAKKKKQINSLAFMAERTVGHFGAMIGGLSRNREMDKTLYEVTANNPWMTAESGVKINADGSFDKKRCSDDDEIEKDFKTSKSLFGILTGSADLDSDDSSSSLCAKEKKLKKQGSNASRTTDHTASIKSSSSKFLQVPKIDLDKEEKKVRKMALRKLNSLSIRRQSTSLSEANKKLSSNTPLQLLRTTGFIARHHQRFLKRHDEIGFSASTDLTSASNVKNSNLPAELQITSSSSLNEQKVVDPSSAYVDLTTGNNPTAVGLALPTVVITGSSDSLGLANIKGHSTEGMAFSSSDSNLVRVDSEDSKLASSVSENATNIAGLVTNQVCRTNRCAKVLLRQQKIVNSDPASISSSESTGLQGFSLDNNNEEDGRCSRNGHHYSLPENYSTQSSLESKLRENLEQLSNNFKSIKPSPGLEEPSGSSRNDETMFRRETLDNAPLEPSGKNPGKLVERGCSANKSRESPEIAARRPFTPRRHHLRRQANVTDNSFLPTFDNNVDLLNLVDRSAGSPDDVANKSSSKSCDKMTDRALNASMRSTDGRETAAGSCGRRWKSHSRSIDSNPTNREIEAHVVRVASKEYFSRSSEKSNFQDVDSPFEDIHANETEPSLSGKIQLNGSHGAHLPTDVHGDDESECRKIGCDLYDQASVIERASNFLLGSHEAHSHASDSEKIAEKNQHEADLSAAGELNARAINEIHNSREHGHSLTGLSHSRIESRIERDTIQSPTAPDNTFSPTENLVILGIMESSSSMSTTDHLPVKASPSKEFLTLPFYKVTSSNKDETMDSIPDVEICRWNPICSMTTSCSLKALHSSCANAENVKHQTQTLPPSTPSIVLPRDSPTERNETKTQTFAFKQSTPSLLIAPYLNLNVIRRKSSSFTARLSQSILKTFHQRGIDPQVTSSDKNENAYKRHKSNKTRRSSEGAAQLPKSGTSGDTCDKAPLTWNDKSLKLFKQETKTLITRQHGDHRHRQSSSSGGGKNSPSIQSNVSNKSNKNFGPPPRITPAAFWNFITGRYTSSRRDTSESIEAERRRQRQQKKTENRARKALRTITIILGAFIVCWTPWHVLSLIMGFCSGQQFECVSPVLYDISYWLCYLNSPLNPFCYAFVNQQFKQTFIRIIRFDFRRN</sequence>
<dbReference type="GO" id="GO:0030425">
    <property type="term" value="C:dendrite"/>
    <property type="evidence" value="ECO:0007669"/>
    <property type="project" value="TreeGrafter"/>
</dbReference>
<keyword evidence="5 10" id="KW-0297">G-protein coupled receptor</keyword>
<evidence type="ECO:0000256" key="6">
    <source>
        <dbReference type="ARBA" id="ARBA00023136"/>
    </source>
</evidence>
<feature type="transmembrane region" description="Helical" evidence="12">
    <location>
        <begin position="300"/>
        <end position="320"/>
    </location>
</feature>
<evidence type="ECO:0000256" key="7">
    <source>
        <dbReference type="ARBA" id="ARBA00023157"/>
    </source>
</evidence>
<comment type="similarity">
    <text evidence="10">Belongs to the G-protein coupled receptor 1 family.</text>
</comment>
<feature type="compositionally biased region" description="Polar residues" evidence="11">
    <location>
        <begin position="534"/>
        <end position="551"/>
    </location>
</feature>
<dbReference type="EMBL" id="MG973314">
    <property type="protein sequence ID" value="AWJ68167.1"/>
    <property type="molecule type" value="mRNA"/>
</dbReference>
<feature type="transmembrane region" description="Helical" evidence="12">
    <location>
        <begin position="385"/>
        <end position="410"/>
    </location>
</feature>
<evidence type="ECO:0000256" key="12">
    <source>
        <dbReference type="SAM" id="Phobius"/>
    </source>
</evidence>
<dbReference type="Gene3D" id="1.20.1070.10">
    <property type="entry name" value="Rhodopsin 7-helix transmembrane proteins"/>
    <property type="match status" value="2"/>
</dbReference>
<evidence type="ECO:0000256" key="9">
    <source>
        <dbReference type="ARBA" id="ARBA00023224"/>
    </source>
</evidence>
<evidence type="ECO:0000256" key="3">
    <source>
        <dbReference type="ARBA" id="ARBA00022692"/>
    </source>
</evidence>
<dbReference type="GO" id="GO:0007197">
    <property type="term" value="P:adenylate cyclase-inhibiting G protein-coupled acetylcholine receptor signaling pathway"/>
    <property type="evidence" value="ECO:0007669"/>
    <property type="project" value="TreeGrafter"/>
</dbReference>
<feature type="region of interest" description="Disordered" evidence="11">
    <location>
        <begin position="959"/>
        <end position="984"/>
    </location>
</feature>
<comment type="subcellular location">
    <subcellularLocation>
        <location evidence="1">Cell membrane</location>
        <topology evidence="1">Multi-pass membrane protein</topology>
    </subcellularLocation>
</comment>
<feature type="region of interest" description="Disordered" evidence="11">
    <location>
        <begin position="149"/>
        <end position="175"/>
    </location>
</feature>
<dbReference type="GO" id="GO:0005886">
    <property type="term" value="C:plasma membrane"/>
    <property type="evidence" value="ECO:0007669"/>
    <property type="project" value="UniProtKB-SubCell"/>
</dbReference>
<dbReference type="PROSITE" id="PS50262">
    <property type="entry name" value="G_PROTEIN_RECEP_F1_2"/>
    <property type="match status" value="2"/>
</dbReference>
<feature type="compositionally biased region" description="Basic residues" evidence="11">
    <location>
        <begin position="24"/>
        <end position="41"/>
    </location>
</feature>
<feature type="compositionally biased region" description="Basic and acidic residues" evidence="11">
    <location>
        <begin position="881"/>
        <end position="890"/>
    </location>
</feature>
<evidence type="ECO:0000256" key="2">
    <source>
        <dbReference type="ARBA" id="ARBA00022475"/>
    </source>
</evidence>
<feature type="region of interest" description="Disordered" evidence="11">
    <location>
        <begin position="767"/>
        <end position="903"/>
    </location>
</feature>
<feature type="compositionally biased region" description="Polar residues" evidence="11">
    <location>
        <begin position="767"/>
        <end position="787"/>
    </location>
</feature>
<feature type="region of interest" description="Disordered" evidence="11">
    <location>
        <begin position="527"/>
        <end position="551"/>
    </location>
</feature>
<dbReference type="GO" id="GO:0007187">
    <property type="term" value="P:G protein-coupled receptor signaling pathway, coupled to cyclic nucleotide second messenger"/>
    <property type="evidence" value="ECO:0007669"/>
    <property type="project" value="TreeGrafter"/>
</dbReference>
<feature type="region of interest" description="Disordered" evidence="11">
    <location>
        <begin position="1383"/>
        <end position="1424"/>
    </location>
</feature>
<evidence type="ECO:0000256" key="5">
    <source>
        <dbReference type="ARBA" id="ARBA00023040"/>
    </source>
</evidence>
<dbReference type="SMART" id="SM01381">
    <property type="entry name" value="7TM_GPCR_Srsx"/>
    <property type="match status" value="1"/>
</dbReference>
<feature type="compositionally biased region" description="Polar residues" evidence="11">
    <location>
        <begin position="806"/>
        <end position="815"/>
    </location>
</feature>
<feature type="region of interest" description="Disordered" evidence="11">
    <location>
        <begin position="1444"/>
        <end position="1464"/>
    </location>
</feature>
<dbReference type="PRINTS" id="PR00243">
    <property type="entry name" value="MUSCARINICR"/>
</dbReference>